<evidence type="ECO:0000256" key="6">
    <source>
        <dbReference type="ARBA" id="ARBA00026229"/>
    </source>
</evidence>
<dbReference type="GO" id="GO:0006364">
    <property type="term" value="P:rRNA processing"/>
    <property type="evidence" value="ECO:0007669"/>
    <property type="project" value="UniProtKB-UniRule"/>
</dbReference>
<dbReference type="AlphaFoldDB" id="A0A4P9ZD75"/>
<dbReference type="EMBL" id="ML004467">
    <property type="protein sequence ID" value="RKP30081.1"/>
    <property type="molecule type" value="Genomic_DNA"/>
</dbReference>
<keyword evidence="8" id="KW-0698">rRNA processing</keyword>
<dbReference type="InterPro" id="IPR015943">
    <property type="entry name" value="WD40/YVTN_repeat-like_dom_sf"/>
</dbReference>
<comment type="similarity">
    <text evidence="2 8">Belongs to the WD repeat IPI3/WDR18 family.</text>
</comment>
<dbReference type="SUPFAM" id="SSF50978">
    <property type="entry name" value="WD40 repeat-like"/>
    <property type="match status" value="1"/>
</dbReference>
<dbReference type="OrthoDB" id="756370at2759"/>
<proteinExistence type="inferred from homology"/>
<evidence type="ECO:0000313" key="9">
    <source>
        <dbReference type="EMBL" id="RKP30081.1"/>
    </source>
</evidence>
<dbReference type="PANTHER" id="PTHR18763">
    <property type="entry name" value="WD-REPEAT PROTEIN 18"/>
    <property type="match status" value="1"/>
</dbReference>
<dbReference type="PROSITE" id="PS00678">
    <property type="entry name" value="WD_REPEATS_1"/>
    <property type="match status" value="1"/>
</dbReference>
<accession>A0A4P9ZD75</accession>
<evidence type="ECO:0000256" key="2">
    <source>
        <dbReference type="ARBA" id="ARBA00010143"/>
    </source>
</evidence>
<dbReference type="Proteomes" id="UP000268321">
    <property type="component" value="Unassembled WGS sequence"/>
</dbReference>
<evidence type="ECO:0000256" key="3">
    <source>
        <dbReference type="ARBA" id="ARBA00011141"/>
    </source>
</evidence>
<protein>
    <recommendedName>
        <fullName evidence="6 8">Pre-rRNA-processing protein IPI3</fullName>
    </recommendedName>
</protein>
<evidence type="ECO:0000256" key="1">
    <source>
        <dbReference type="ARBA" id="ARBA00002355"/>
    </source>
</evidence>
<dbReference type="GO" id="GO:0006261">
    <property type="term" value="P:DNA-templated DNA replication"/>
    <property type="evidence" value="ECO:0007669"/>
    <property type="project" value="TreeGrafter"/>
</dbReference>
<keyword evidence="5" id="KW-0677">Repeat</keyword>
<evidence type="ECO:0000313" key="10">
    <source>
        <dbReference type="Proteomes" id="UP000268321"/>
    </source>
</evidence>
<comment type="subunit">
    <text evidence="3 8">Component of the RIX1 complex, composed of IPI1, RIX1/IPI2 and IPI3 in a 1:2:2 stoichiometry. The complex interacts (via RIX1) with MDN1 (via its hexameric AAA ATPase ring) and the pre-60S ribosome particles.</text>
</comment>
<dbReference type="PROSITE" id="PS50082">
    <property type="entry name" value="WD_REPEATS_2"/>
    <property type="match status" value="1"/>
</dbReference>
<evidence type="ECO:0000256" key="5">
    <source>
        <dbReference type="ARBA" id="ARBA00022737"/>
    </source>
</evidence>
<dbReference type="SMART" id="SM00320">
    <property type="entry name" value="WD40"/>
    <property type="match status" value="3"/>
</dbReference>
<dbReference type="InterPro" id="IPR045227">
    <property type="entry name" value="WDR18/Ipi3/RID3"/>
</dbReference>
<comment type="function">
    <text evidence="1 8">Component of the RIX1 complex required for processing of ITS2 sequences from 35S pre-rRNA.</text>
</comment>
<keyword evidence="8" id="KW-0539">Nucleus</keyword>
<feature type="repeat" description="WD" evidence="7">
    <location>
        <begin position="148"/>
        <end position="181"/>
    </location>
</feature>
<evidence type="ECO:0000256" key="7">
    <source>
        <dbReference type="PROSITE-ProRule" id="PRU00221"/>
    </source>
</evidence>
<dbReference type="PANTHER" id="PTHR18763:SF0">
    <property type="entry name" value="WD REPEAT-CONTAINING PROTEIN 18"/>
    <property type="match status" value="1"/>
</dbReference>
<keyword evidence="10" id="KW-1185">Reference proteome</keyword>
<sequence>MDEIAVYITRGNDADKDALESLGAAASIQSAGHYVSFRNAECPRFGAALSGFGPGERLFVASPNRALVSSYAWGKESVDQRFPVLEQLSCLVTVKYSAVNQAQSPTHDEKETVFEQTAYMTPWLLIGGSKTGRLYIWELALGDLVCVKDAHYQEIASMSVSTCGTFLVSGGLDARVHVWDVMSLVTPSLLTGCKPYATFSNHSLPVTQVEIYSLSMVSDYRVYSSSRDATVCIYDVLKKSLLTTFVLPSPVECFARDPAGRALFAGLADGTVRQVSFYVVNSHTRVLEAVGGTGKVVTVEADPELQNTFVHHLLTANGSTATAARDAVSMDGMQLVSGDSYGQTFVADVVTKQVVKAFTPCKSPIMYLAVRVCDKSVLSSQGFSEKKHRLLPPLKRVLVSAEPLKHTLSMQLHGAVSQEESFSDWLERKALEEFRLLSADAAEVYAGTETHGSEATDLRKKLDKVSVAYTDLKTQYEELLAARDGLAP</sequence>
<dbReference type="InterPro" id="IPR036322">
    <property type="entry name" value="WD40_repeat_dom_sf"/>
</dbReference>
<reference evidence="10" key="1">
    <citation type="journal article" date="2018" name="Nat. Microbiol.">
        <title>Leveraging single-cell genomics to expand the fungal tree of life.</title>
        <authorList>
            <person name="Ahrendt S.R."/>
            <person name="Quandt C.A."/>
            <person name="Ciobanu D."/>
            <person name="Clum A."/>
            <person name="Salamov A."/>
            <person name="Andreopoulos B."/>
            <person name="Cheng J.F."/>
            <person name="Woyke T."/>
            <person name="Pelin A."/>
            <person name="Henrissat B."/>
            <person name="Reynolds N.K."/>
            <person name="Benny G.L."/>
            <person name="Smith M.E."/>
            <person name="James T.Y."/>
            <person name="Grigoriev I.V."/>
        </authorList>
    </citation>
    <scope>NUCLEOTIDE SEQUENCE [LARGE SCALE GENOMIC DNA]</scope>
    <source>
        <strain evidence="10">Baker2002</strain>
    </source>
</reference>
<dbReference type="InterPro" id="IPR001680">
    <property type="entry name" value="WD40_rpt"/>
</dbReference>
<evidence type="ECO:0000256" key="8">
    <source>
        <dbReference type="RuleBase" id="RU369067"/>
    </source>
</evidence>
<dbReference type="GO" id="GO:0120330">
    <property type="term" value="C:rixosome complex"/>
    <property type="evidence" value="ECO:0007669"/>
    <property type="project" value="UniProtKB-UniRule"/>
</dbReference>
<dbReference type="PROSITE" id="PS50294">
    <property type="entry name" value="WD_REPEATS_REGION"/>
    <property type="match status" value="1"/>
</dbReference>
<dbReference type="Gene3D" id="2.130.10.10">
    <property type="entry name" value="YVTN repeat-like/Quinoprotein amine dehydrogenase"/>
    <property type="match status" value="2"/>
</dbReference>
<dbReference type="GO" id="GO:0005656">
    <property type="term" value="C:nuclear pre-replicative complex"/>
    <property type="evidence" value="ECO:0007669"/>
    <property type="project" value="TreeGrafter"/>
</dbReference>
<dbReference type="Pfam" id="PF00400">
    <property type="entry name" value="WD40"/>
    <property type="match status" value="2"/>
</dbReference>
<organism evidence="9 10">
    <name type="scientific">Metschnikowia bicuspidata</name>
    <dbReference type="NCBI Taxonomy" id="27322"/>
    <lineage>
        <taxon>Eukaryota</taxon>
        <taxon>Fungi</taxon>
        <taxon>Dikarya</taxon>
        <taxon>Ascomycota</taxon>
        <taxon>Saccharomycotina</taxon>
        <taxon>Pichiomycetes</taxon>
        <taxon>Metschnikowiaceae</taxon>
        <taxon>Metschnikowia</taxon>
    </lineage>
</organism>
<dbReference type="InterPro" id="IPR019775">
    <property type="entry name" value="WD40_repeat_CS"/>
</dbReference>
<evidence type="ECO:0000256" key="4">
    <source>
        <dbReference type="ARBA" id="ARBA00022574"/>
    </source>
</evidence>
<gene>
    <name evidence="9" type="ORF">METBISCDRAFT_17157</name>
</gene>
<comment type="subcellular location">
    <subcellularLocation>
        <location evidence="8">Nucleus</location>
    </subcellularLocation>
</comment>
<keyword evidence="4 7" id="KW-0853">WD repeat</keyword>
<name>A0A4P9ZD75_9ASCO</name>